<feature type="domain" description="DDE Tnp4" evidence="8">
    <location>
        <begin position="156"/>
        <end position="310"/>
    </location>
</feature>
<comment type="caution">
    <text evidence="9">The sequence shown here is derived from an EMBL/GenBank/DDBJ whole genome shotgun (WGS) entry which is preliminary data.</text>
</comment>
<evidence type="ECO:0000256" key="6">
    <source>
        <dbReference type="ARBA" id="ARBA00022801"/>
    </source>
</evidence>
<dbReference type="EMBL" id="JARGEI010000007">
    <property type="protein sequence ID" value="KAJ8728696.1"/>
    <property type="molecule type" value="Genomic_DNA"/>
</dbReference>
<proteinExistence type="inferred from homology"/>
<keyword evidence="7" id="KW-0539">Nucleus</keyword>
<dbReference type="InterPro" id="IPR027806">
    <property type="entry name" value="HARBI1_dom"/>
</dbReference>
<keyword evidence="4" id="KW-0540">Nuclease</keyword>
<evidence type="ECO:0000256" key="7">
    <source>
        <dbReference type="ARBA" id="ARBA00023242"/>
    </source>
</evidence>
<comment type="cofactor">
    <cofactor evidence="1">
        <name>a divalent metal cation</name>
        <dbReference type="ChEBI" id="CHEBI:60240"/>
    </cofactor>
</comment>
<dbReference type="PANTHER" id="PTHR22930:SF289">
    <property type="entry name" value="DDE TNP4 DOMAIN-CONTAINING PROTEIN-RELATED"/>
    <property type="match status" value="1"/>
</dbReference>
<evidence type="ECO:0000259" key="8">
    <source>
        <dbReference type="Pfam" id="PF13359"/>
    </source>
</evidence>
<dbReference type="AlphaFoldDB" id="A0AAD7YTL3"/>
<comment type="subcellular location">
    <subcellularLocation>
        <location evidence="2">Nucleus</location>
    </subcellularLocation>
</comment>
<evidence type="ECO:0000256" key="5">
    <source>
        <dbReference type="ARBA" id="ARBA00022723"/>
    </source>
</evidence>
<dbReference type="GO" id="GO:0004518">
    <property type="term" value="F:nuclease activity"/>
    <property type="evidence" value="ECO:0007669"/>
    <property type="project" value="UniProtKB-KW"/>
</dbReference>
<evidence type="ECO:0000256" key="1">
    <source>
        <dbReference type="ARBA" id="ARBA00001968"/>
    </source>
</evidence>
<protein>
    <recommendedName>
        <fullName evidence="8">DDE Tnp4 domain-containing protein</fullName>
    </recommendedName>
</protein>
<accession>A0AAD7YTL3</accession>
<dbReference type="Proteomes" id="UP001231518">
    <property type="component" value="Chromosome 19"/>
</dbReference>
<dbReference type="GO" id="GO:0046872">
    <property type="term" value="F:metal ion binding"/>
    <property type="evidence" value="ECO:0007669"/>
    <property type="project" value="UniProtKB-KW"/>
</dbReference>
<dbReference type="Pfam" id="PF13359">
    <property type="entry name" value="DDE_Tnp_4"/>
    <property type="match status" value="1"/>
</dbReference>
<reference evidence="9" key="1">
    <citation type="submission" date="2023-03" db="EMBL/GenBank/DDBJ databases">
        <title>Chromosome-level genomes of two armyworms, Mythimna separata and Mythimna loreyi, provide insights into the biosynthesis and reception of sex pheromones.</title>
        <authorList>
            <person name="Zhao H."/>
        </authorList>
    </citation>
    <scope>NUCLEOTIDE SEQUENCE</scope>
    <source>
        <strain evidence="9">BeijingLab</strain>
        <tissue evidence="9">Pupa</tissue>
    </source>
</reference>
<name>A0AAD7YTL3_MYTSE</name>
<keyword evidence="6" id="KW-0378">Hydrolase</keyword>
<dbReference type="GO" id="GO:0016787">
    <property type="term" value="F:hydrolase activity"/>
    <property type="evidence" value="ECO:0007669"/>
    <property type="project" value="UniProtKB-KW"/>
</dbReference>
<gene>
    <name evidence="9" type="ORF">PYW07_006392</name>
</gene>
<comment type="similarity">
    <text evidence="3">Belongs to the HARBI1 family.</text>
</comment>
<evidence type="ECO:0000256" key="4">
    <source>
        <dbReference type="ARBA" id="ARBA00022722"/>
    </source>
</evidence>
<evidence type="ECO:0000313" key="9">
    <source>
        <dbReference type="EMBL" id="KAJ8728696.1"/>
    </source>
</evidence>
<keyword evidence="5" id="KW-0479">Metal-binding</keyword>
<dbReference type="GO" id="GO:0005634">
    <property type="term" value="C:nucleus"/>
    <property type="evidence" value="ECO:0007669"/>
    <property type="project" value="UniProtKB-SubCell"/>
</dbReference>
<evidence type="ECO:0000256" key="2">
    <source>
        <dbReference type="ARBA" id="ARBA00004123"/>
    </source>
</evidence>
<sequence length="364" mass="41724">MARLILLGHAEEQRKQNLLRVERRRLRDASNPLQLPEREFIANFRLSKDGFQQVLEELRSYLPQAQRKTAVRNELKILAALSFFANGSYQRNVGASFLCNMSQPTFSKCLHEVTDALNVREVLLKYIKFPKSQQERENIMKGFMEKFGFPGIIGCIDGTHVALIRPIDHEEAFFNRKNYHSLNVLIICDSNLSILHVDASFGGAAHDSYVWNQCHLKAHLERLERNRERCWLLGDSGYAQRPWMMTPILGAAPGSPEEHYTELHCTVRNTVERCIGVLKGRWRCLLAHRVLHYDPVTAAKIVNACVVLHNIANARNVPMPEPHSDDVDNDQQSQVFREVPRVEAIAADNSRDILVQRLWNARAT</sequence>
<organism evidence="9 10">
    <name type="scientific">Mythimna separata</name>
    <name type="common">Oriental armyworm</name>
    <name type="synonym">Pseudaletia separata</name>
    <dbReference type="NCBI Taxonomy" id="271217"/>
    <lineage>
        <taxon>Eukaryota</taxon>
        <taxon>Metazoa</taxon>
        <taxon>Ecdysozoa</taxon>
        <taxon>Arthropoda</taxon>
        <taxon>Hexapoda</taxon>
        <taxon>Insecta</taxon>
        <taxon>Pterygota</taxon>
        <taxon>Neoptera</taxon>
        <taxon>Endopterygota</taxon>
        <taxon>Lepidoptera</taxon>
        <taxon>Glossata</taxon>
        <taxon>Ditrysia</taxon>
        <taxon>Noctuoidea</taxon>
        <taxon>Noctuidae</taxon>
        <taxon>Noctuinae</taxon>
        <taxon>Hadenini</taxon>
        <taxon>Mythimna</taxon>
    </lineage>
</organism>
<dbReference type="InterPro" id="IPR045249">
    <property type="entry name" value="HARBI1-like"/>
</dbReference>
<evidence type="ECO:0000313" key="10">
    <source>
        <dbReference type="Proteomes" id="UP001231518"/>
    </source>
</evidence>
<dbReference type="PANTHER" id="PTHR22930">
    <property type="match status" value="1"/>
</dbReference>
<evidence type="ECO:0000256" key="3">
    <source>
        <dbReference type="ARBA" id="ARBA00006958"/>
    </source>
</evidence>
<keyword evidence="10" id="KW-1185">Reference proteome</keyword>